<feature type="transmembrane region" description="Helical" evidence="1">
    <location>
        <begin position="141"/>
        <end position="165"/>
    </location>
</feature>
<dbReference type="PROSITE" id="PS50113">
    <property type="entry name" value="PAC"/>
    <property type="match status" value="1"/>
</dbReference>
<evidence type="ECO:0000259" key="3">
    <source>
        <dbReference type="PROSITE" id="PS50113"/>
    </source>
</evidence>
<dbReference type="SMART" id="SM00052">
    <property type="entry name" value="EAL"/>
    <property type="match status" value="1"/>
</dbReference>
<dbReference type="Pfam" id="PF03707">
    <property type="entry name" value="MHYT"/>
    <property type="match status" value="3"/>
</dbReference>
<dbReference type="CDD" id="cd01949">
    <property type="entry name" value="GGDEF"/>
    <property type="match status" value="1"/>
</dbReference>
<dbReference type="PROSITE" id="PS50924">
    <property type="entry name" value="MHYT"/>
    <property type="match status" value="1"/>
</dbReference>
<dbReference type="InterPro" id="IPR000700">
    <property type="entry name" value="PAS-assoc_C"/>
</dbReference>
<dbReference type="InterPro" id="IPR005330">
    <property type="entry name" value="MHYT_dom"/>
</dbReference>
<organism evidence="7 8">
    <name type="scientific">Lysobacter koreensis</name>
    <dbReference type="NCBI Taxonomy" id="266122"/>
    <lineage>
        <taxon>Bacteria</taxon>
        <taxon>Pseudomonadati</taxon>
        <taxon>Pseudomonadota</taxon>
        <taxon>Gammaproteobacteria</taxon>
        <taxon>Lysobacterales</taxon>
        <taxon>Lysobacteraceae</taxon>
        <taxon>Lysobacter</taxon>
    </lineage>
</organism>
<evidence type="ECO:0000259" key="5">
    <source>
        <dbReference type="PROSITE" id="PS50887"/>
    </source>
</evidence>
<dbReference type="NCBIfam" id="TIGR00229">
    <property type="entry name" value="sensory_box"/>
    <property type="match status" value="1"/>
</dbReference>
<dbReference type="Gene3D" id="3.30.70.270">
    <property type="match status" value="1"/>
</dbReference>
<feature type="domain" description="PAC" evidence="3">
    <location>
        <begin position="631"/>
        <end position="683"/>
    </location>
</feature>
<evidence type="ECO:0000313" key="7">
    <source>
        <dbReference type="EMBL" id="MFD0739283.1"/>
    </source>
</evidence>
<feature type="domain" description="PAS" evidence="2">
    <location>
        <begin position="260"/>
        <end position="313"/>
    </location>
</feature>
<feature type="transmembrane region" description="Helical" evidence="1">
    <location>
        <begin position="43"/>
        <end position="66"/>
    </location>
</feature>
<dbReference type="RefSeq" id="WP_386812285.1">
    <property type="nucleotide sequence ID" value="NZ_JBHTIH010000003.1"/>
</dbReference>
<dbReference type="NCBIfam" id="TIGR00254">
    <property type="entry name" value="GGDEF"/>
    <property type="match status" value="1"/>
</dbReference>
<evidence type="ECO:0000256" key="1">
    <source>
        <dbReference type="PROSITE-ProRule" id="PRU00244"/>
    </source>
</evidence>
<dbReference type="InterPro" id="IPR029787">
    <property type="entry name" value="Nucleotide_cyclase"/>
</dbReference>
<protein>
    <submittedName>
        <fullName evidence="7">EAL domain-containing protein</fullName>
    </submittedName>
</protein>
<dbReference type="CDD" id="cd00130">
    <property type="entry name" value="PAS"/>
    <property type="match status" value="2"/>
</dbReference>
<dbReference type="PANTHER" id="PTHR44757">
    <property type="entry name" value="DIGUANYLATE CYCLASE DGCP"/>
    <property type="match status" value="1"/>
</dbReference>
<evidence type="ECO:0000259" key="6">
    <source>
        <dbReference type="PROSITE" id="PS50924"/>
    </source>
</evidence>
<dbReference type="Gene3D" id="3.30.450.40">
    <property type="match status" value="1"/>
</dbReference>
<keyword evidence="1" id="KW-1133">Transmembrane helix</keyword>
<dbReference type="Pfam" id="PF00990">
    <property type="entry name" value="GGDEF"/>
    <property type="match status" value="1"/>
</dbReference>
<keyword evidence="1" id="KW-0472">Membrane</keyword>
<proteinExistence type="predicted"/>
<dbReference type="InterPro" id="IPR043128">
    <property type="entry name" value="Rev_trsase/Diguanyl_cyclase"/>
</dbReference>
<dbReference type="Gene3D" id="3.30.450.20">
    <property type="entry name" value="PAS domain"/>
    <property type="match status" value="2"/>
</dbReference>
<dbReference type="Pfam" id="PF00989">
    <property type="entry name" value="PAS"/>
    <property type="match status" value="1"/>
</dbReference>
<keyword evidence="8" id="KW-1185">Reference proteome</keyword>
<feature type="transmembrane region" description="Helical" evidence="1">
    <location>
        <begin position="108"/>
        <end position="129"/>
    </location>
</feature>
<dbReference type="PROSITE" id="PS50887">
    <property type="entry name" value="GGDEF"/>
    <property type="match status" value="1"/>
</dbReference>
<name>A0ABW2YLQ2_9GAMM</name>
<dbReference type="InterPro" id="IPR013767">
    <property type="entry name" value="PAS_fold"/>
</dbReference>
<evidence type="ECO:0000259" key="4">
    <source>
        <dbReference type="PROSITE" id="PS50883"/>
    </source>
</evidence>
<dbReference type="Pfam" id="PF13426">
    <property type="entry name" value="PAS_9"/>
    <property type="match status" value="1"/>
</dbReference>
<dbReference type="Gene3D" id="3.20.20.450">
    <property type="entry name" value="EAL domain"/>
    <property type="match status" value="1"/>
</dbReference>
<dbReference type="InterPro" id="IPR052155">
    <property type="entry name" value="Biofilm_reg_signaling"/>
</dbReference>
<dbReference type="InterPro" id="IPR003018">
    <property type="entry name" value="GAF"/>
</dbReference>
<reference evidence="8" key="1">
    <citation type="journal article" date="2019" name="Int. J. Syst. Evol. Microbiol.">
        <title>The Global Catalogue of Microorganisms (GCM) 10K type strain sequencing project: providing services to taxonomists for standard genome sequencing and annotation.</title>
        <authorList>
            <consortium name="The Broad Institute Genomics Platform"/>
            <consortium name="The Broad Institute Genome Sequencing Center for Infectious Disease"/>
            <person name="Wu L."/>
            <person name="Ma J."/>
        </authorList>
    </citation>
    <scope>NUCLEOTIDE SEQUENCE [LARGE SCALE GENOMIC DNA]</scope>
    <source>
        <strain evidence="8">CCUG 55491</strain>
    </source>
</reference>
<dbReference type="CDD" id="cd01948">
    <property type="entry name" value="EAL"/>
    <property type="match status" value="1"/>
</dbReference>
<feature type="domain" description="EAL" evidence="4">
    <location>
        <begin position="854"/>
        <end position="1124"/>
    </location>
</feature>
<dbReference type="InterPro" id="IPR001633">
    <property type="entry name" value="EAL_dom"/>
</dbReference>
<dbReference type="InterPro" id="IPR035919">
    <property type="entry name" value="EAL_sf"/>
</dbReference>
<feature type="domain" description="GGDEF" evidence="5">
    <location>
        <begin position="715"/>
        <end position="845"/>
    </location>
</feature>
<sequence>MNGTYDPWLLALSFAVAMLASYVALDLVVRIRAAAPGNAPRRLWQVGGAFAMGIGIWSMHFIGMLALQMPMPMAYDPVLTLLSLGVAILASGYALHIATGTVLGTPRLVGAGLVMGLGIAAMHYIGMAAMQVHPAIRYDPVLLSLSILIAIAAAMAALWIAFRLRADTRSSAYSRKAASAAVMAVAICGMHYTGMAAAEFAPHTMPAGGAHAFDSVLLAVAIGALASLLLAATLVVSLLDRVFARDMAAHQQVARALQASRDDAKAVIDTAFDAFVEIDADSTIREWNRQAEATFGWRRDEVIGKNMAELIVPVRYRQAHHHGIARFLATGNGSVLNRRVDVFALHRDGREFPIELTIWPVRVGDVCKFNAFLHDISERQRASQRQNAHSEAATTLVGASTLVEVAPKFLRAVCTGLGGTAGAMWSVDRDAGVLRCLEFWQSEAVATPRFESASRGITFARGVGLPGRVWASGRPDGITDVAFDRNFPRVATAHDEGLHGAFAFPFCSGGRVLGVVECFFMQAQAPDPDLLVMLGTLGNLLGQFVARTEAESALEREGEFQRVLLDIVACNEDGELTLFNRATRDMHGLPQEALPQGDWARHYSLFHADGRTPMATDEIPLVRAFQGERISDVEMVIAPRDRSPRTLVCNGQALVARSGRKLGAVVALHDITERKEAERRLQQLAHYDTLTGLPNRRLFYQSLHEALAHARVQGWIVAVLYLDLDHFKTVNDTLGHEVGDELLRQVGNRLMQRLRARDVVGRLGGDEFGILLVGPLAVAAVADKVREIFQAPFVLEGRELQISASVGITVYPDDASDPDTLMKYADTAMYEAKAEGRSGYRFYTSAMNARVLEKAGLEAALRNALERNEFVLHYQPKIDVASGRWLAVEALLRWDRPGHGLVPPEQFIPALEDTGLIVPVGAWVIEAACRQLGAWQRAGVPLGIAVNVSARQIMRVVREQGGATAPAAGGGGDPLWLAMTTCMRAHQVPPGLLEFELTESTLMLHVDETNAMLLRLKSLGVGLSIDDFGTGYSSLAYLRRLPIDTLKIDGQFIRDLTSNPDDAAIALAILRMAHSLKLKVVAEGVETQAQLDWLSQQGCDQAQGYFIARPMPVDVLEQAWHEHEARRGASPVS</sequence>
<comment type="caution">
    <text evidence="7">The sequence shown here is derived from an EMBL/GenBank/DDBJ whole genome shotgun (WGS) entry which is preliminary data.</text>
</comment>
<dbReference type="SMART" id="SM00065">
    <property type="entry name" value="GAF"/>
    <property type="match status" value="1"/>
</dbReference>
<dbReference type="Proteomes" id="UP001597090">
    <property type="component" value="Unassembled WGS sequence"/>
</dbReference>
<dbReference type="InterPro" id="IPR029016">
    <property type="entry name" value="GAF-like_dom_sf"/>
</dbReference>
<dbReference type="InterPro" id="IPR035965">
    <property type="entry name" value="PAS-like_dom_sf"/>
</dbReference>
<dbReference type="EMBL" id="JBHTIH010000003">
    <property type="protein sequence ID" value="MFD0739283.1"/>
    <property type="molecule type" value="Genomic_DNA"/>
</dbReference>
<feature type="transmembrane region" description="Helical" evidence="1">
    <location>
        <begin position="217"/>
        <end position="239"/>
    </location>
</feature>
<dbReference type="InterPro" id="IPR000160">
    <property type="entry name" value="GGDEF_dom"/>
</dbReference>
<dbReference type="InterPro" id="IPR001610">
    <property type="entry name" value="PAC"/>
</dbReference>
<feature type="transmembrane region" description="Helical" evidence="1">
    <location>
        <begin position="12"/>
        <end position="31"/>
    </location>
</feature>
<feature type="transmembrane region" description="Helical" evidence="1">
    <location>
        <begin position="78"/>
        <end position="96"/>
    </location>
</feature>
<dbReference type="SMART" id="SM00086">
    <property type="entry name" value="PAC"/>
    <property type="match status" value="2"/>
</dbReference>
<evidence type="ECO:0000259" key="2">
    <source>
        <dbReference type="PROSITE" id="PS50112"/>
    </source>
</evidence>
<dbReference type="InterPro" id="IPR000014">
    <property type="entry name" value="PAS"/>
</dbReference>
<keyword evidence="1" id="KW-0812">Transmembrane</keyword>
<accession>A0ABW2YLQ2</accession>
<dbReference type="SUPFAM" id="SSF55781">
    <property type="entry name" value="GAF domain-like"/>
    <property type="match status" value="1"/>
</dbReference>
<gene>
    <name evidence="7" type="ORF">ACFQZQ_08330</name>
</gene>
<feature type="transmembrane region" description="Helical" evidence="1">
    <location>
        <begin position="177"/>
        <end position="197"/>
    </location>
</feature>
<dbReference type="SMART" id="SM00091">
    <property type="entry name" value="PAS"/>
    <property type="match status" value="1"/>
</dbReference>
<dbReference type="SUPFAM" id="SSF141868">
    <property type="entry name" value="EAL domain-like"/>
    <property type="match status" value="1"/>
</dbReference>
<dbReference type="PANTHER" id="PTHR44757:SF2">
    <property type="entry name" value="BIOFILM ARCHITECTURE MAINTENANCE PROTEIN MBAA"/>
    <property type="match status" value="1"/>
</dbReference>
<dbReference type="PROSITE" id="PS50112">
    <property type="entry name" value="PAS"/>
    <property type="match status" value="1"/>
</dbReference>
<feature type="domain" description="MHYT" evidence="6">
    <location>
        <begin position="5"/>
        <end position="201"/>
    </location>
</feature>
<dbReference type="PROSITE" id="PS50883">
    <property type="entry name" value="EAL"/>
    <property type="match status" value="1"/>
</dbReference>
<evidence type="ECO:0000313" key="8">
    <source>
        <dbReference type="Proteomes" id="UP001597090"/>
    </source>
</evidence>
<dbReference type="SUPFAM" id="SSF55073">
    <property type="entry name" value="Nucleotide cyclase"/>
    <property type="match status" value="1"/>
</dbReference>
<dbReference type="SMART" id="SM00267">
    <property type="entry name" value="GGDEF"/>
    <property type="match status" value="1"/>
</dbReference>
<dbReference type="SUPFAM" id="SSF55785">
    <property type="entry name" value="PYP-like sensor domain (PAS domain)"/>
    <property type="match status" value="2"/>
</dbReference>
<dbReference type="Pfam" id="PF00563">
    <property type="entry name" value="EAL"/>
    <property type="match status" value="1"/>
</dbReference>
<dbReference type="Pfam" id="PF13185">
    <property type="entry name" value="GAF_2"/>
    <property type="match status" value="1"/>
</dbReference>